<evidence type="ECO:0000256" key="1">
    <source>
        <dbReference type="SAM" id="SignalP"/>
    </source>
</evidence>
<name>A0A1L3J5I8_9FLAO</name>
<dbReference type="KEGG" id="grl:LPB144_08255"/>
<keyword evidence="3" id="KW-1185">Reference proteome</keyword>
<feature type="chain" id="PRO_5012995820" description="Lipoprotein" evidence="1">
    <location>
        <begin position="27"/>
        <end position="185"/>
    </location>
</feature>
<dbReference type="RefSeq" id="WP_072553043.1">
    <property type="nucleotide sequence ID" value="NZ_CP018153.1"/>
</dbReference>
<evidence type="ECO:0000313" key="2">
    <source>
        <dbReference type="EMBL" id="APG60397.1"/>
    </source>
</evidence>
<gene>
    <name evidence="2" type="ORF">LPB144_08255</name>
</gene>
<accession>A0A1L3J5I8</accession>
<feature type="signal peptide" evidence="1">
    <location>
        <begin position="1"/>
        <end position="26"/>
    </location>
</feature>
<dbReference type="PROSITE" id="PS51257">
    <property type="entry name" value="PROKAR_LIPOPROTEIN"/>
    <property type="match status" value="1"/>
</dbReference>
<protein>
    <recommendedName>
        <fullName evidence="4">Lipoprotein</fullName>
    </recommendedName>
</protein>
<sequence>MKTIIYSKFRALLIVMAIAIFSSCSTEEVSVENEILSFDFQLKKAQTCEEQIEILTKAMRKFHNVEVAKAQGYNRILEVPFVPGMGYHYLNPDYVDGKFDLLHPELLVYYPGENGKMKFGAAEYLIRIENCDSEQTYSNPPQGFIGDEDHWHVNCDAGGWTLHAWVGLENEAGVFKPTNAAVPSP</sequence>
<dbReference type="AlphaFoldDB" id="A0A1L3J5I8"/>
<dbReference type="OrthoDB" id="2449873at2"/>
<evidence type="ECO:0000313" key="3">
    <source>
        <dbReference type="Proteomes" id="UP000182510"/>
    </source>
</evidence>
<proteinExistence type="predicted"/>
<dbReference type="STRING" id="1913577.LPB144_08255"/>
<dbReference type="EMBL" id="CP018153">
    <property type="protein sequence ID" value="APG60397.1"/>
    <property type="molecule type" value="Genomic_DNA"/>
</dbReference>
<organism evidence="2 3">
    <name type="scientific">Christiangramia salexigens</name>
    <dbReference type="NCBI Taxonomy" id="1913577"/>
    <lineage>
        <taxon>Bacteria</taxon>
        <taxon>Pseudomonadati</taxon>
        <taxon>Bacteroidota</taxon>
        <taxon>Flavobacteriia</taxon>
        <taxon>Flavobacteriales</taxon>
        <taxon>Flavobacteriaceae</taxon>
        <taxon>Christiangramia</taxon>
    </lineage>
</organism>
<reference evidence="2 3" key="1">
    <citation type="submission" date="2016-11" db="EMBL/GenBank/DDBJ databases">
        <title>Gramella sp. LPB0144 isolated from marine environment.</title>
        <authorList>
            <person name="Kim E."/>
            <person name="Yi H."/>
        </authorList>
    </citation>
    <scope>NUCLEOTIDE SEQUENCE [LARGE SCALE GENOMIC DNA]</scope>
    <source>
        <strain evidence="2 3">LPB0144</strain>
    </source>
</reference>
<keyword evidence="1" id="KW-0732">Signal</keyword>
<evidence type="ECO:0008006" key="4">
    <source>
        <dbReference type="Google" id="ProtNLM"/>
    </source>
</evidence>
<dbReference type="Proteomes" id="UP000182510">
    <property type="component" value="Chromosome"/>
</dbReference>